<accession>A0A1I6A615</accession>
<dbReference type="PANTHER" id="PTHR30532">
    <property type="entry name" value="IRON III DICITRATE-BINDING PERIPLASMIC PROTEIN"/>
    <property type="match status" value="1"/>
</dbReference>
<reference evidence="9" key="1">
    <citation type="submission" date="2016-10" db="EMBL/GenBank/DDBJ databases">
        <authorList>
            <person name="Varghese N."/>
            <person name="Submissions S."/>
        </authorList>
    </citation>
    <scope>NUCLEOTIDE SEQUENCE [LARGE SCALE GENOMIC DNA]</scope>
    <source>
        <strain evidence="9">JCM 10271</strain>
    </source>
</reference>
<gene>
    <name evidence="8" type="ORF">SAMN05421853_11539</name>
</gene>
<evidence type="ECO:0000256" key="4">
    <source>
        <dbReference type="ARBA" id="ARBA00022496"/>
    </source>
</evidence>
<dbReference type="EMBL" id="FOXV01000015">
    <property type="protein sequence ID" value="SFQ64171.1"/>
    <property type="molecule type" value="Genomic_DNA"/>
</dbReference>
<dbReference type="STRING" id="93684.SAMN05421853_11539"/>
<keyword evidence="4" id="KW-0410">Iron transport</keyword>
<dbReference type="InterPro" id="IPR051313">
    <property type="entry name" value="Bact_iron-sidero_bind"/>
</dbReference>
<comment type="subcellular location">
    <subcellularLocation>
        <location evidence="1">Cell envelope</location>
    </subcellularLocation>
</comment>
<evidence type="ECO:0000313" key="8">
    <source>
        <dbReference type="EMBL" id="SFQ64171.1"/>
    </source>
</evidence>
<feature type="domain" description="Fe/B12 periplasmic-binding" evidence="7">
    <location>
        <begin position="46"/>
        <end position="328"/>
    </location>
</feature>
<organism evidence="8 9">
    <name type="scientific">Roseivivax halotolerans</name>
    <dbReference type="NCBI Taxonomy" id="93684"/>
    <lineage>
        <taxon>Bacteria</taxon>
        <taxon>Pseudomonadati</taxon>
        <taxon>Pseudomonadota</taxon>
        <taxon>Alphaproteobacteria</taxon>
        <taxon>Rhodobacterales</taxon>
        <taxon>Roseobacteraceae</taxon>
        <taxon>Roseivivax</taxon>
    </lineage>
</organism>
<evidence type="ECO:0000256" key="2">
    <source>
        <dbReference type="ARBA" id="ARBA00008814"/>
    </source>
</evidence>
<evidence type="ECO:0000256" key="5">
    <source>
        <dbReference type="ARBA" id="ARBA00022729"/>
    </source>
</evidence>
<keyword evidence="4" id="KW-0406">Ion transport</keyword>
<dbReference type="GO" id="GO:1901678">
    <property type="term" value="P:iron coordination entity transport"/>
    <property type="evidence" value="ECO:0007669"/>
    <property type="project" value="UniProtKB-ARBA"/>
</dbReference>
<keyword evidence="3" id="KW-0813">Transport</keyword>
<dbReference type="Proteomes" id="UP000243106">
    <property type="component" value="Unassembled WGS sequence"/>
</dbReference>
<evidence type="ECO:0000256" key="1">
    <source>
        <dbReference type="ARBA" id="ARBA00004196"/>
    </source>
</evidence>
<dbReference type="RefSeq" id="WP_175497603.1">
    <property type="nucleotide sequence ID" value="NZ_FOXV01000015.1"/>
</dbReference>
<dbReference type="GO" id="GO:0030288">
    <property type="term" value="C:outer membrane-bounded periplasmic space"/>
    <property type="evidence" value="ECO:0007669"/>
    <property type="project" value="TreeGrafter"/>
</dbReference>
<evidence type="ECO:0000256" key="3">
    <source>
        <dbReference type="ARBA" id="ARBA00022448"/>
    </source>
</evidence>
<feature type="chain" id="PRO_5017265238" evidence="6">
    <location>
        <begin position="21"/>
        <end position="334"/>
    </location>
</feature>
<evidence type="ECO:0000256" key="6">
    <source>
        <dbReference type="SAM" id="SignalP"/>
    </source>
</evidence>
<dbReference type="InterPro" id="IPR002491">
    <property type="entry name" value="ABC_transptr_periplasmic_BD"/>
</dbReference>
<dbReference type="PANTHER" id="PTHR30532:SF25">
    <property type="entry name" value="IRON(III) DICITRATE-BINDING PERIPLASMIC PROTEIN"/>
    <property type="match status" value="1"/>
</dbReference>
<name>A0A1I6A615_9RHOB</name>
<comment type="similarity">
    <text evidence="2">Belongs to the bacterial solute-binding protein 8 family.</text>
</comment>
<dbReference type="Pfam" id="PF01497">
    <property type="entry name" value="Peripla_BP_2"/>
    <property type="match status" value="1"/>
</dbReference>
<dbReference type="PROSITE" id="PS50983">
    <property type="entry name" value="FE_B12_PBP"/>
    <property type="match status" value="1"/>
</dbReference>
<keyword evidence="9" id="KW-1185">Reference proteome</keyword>
<protein>
    <submittedName>
        <fullName evidence="8">Iron complex transport system substrate-binding protein</fullName>
    </submittedName>
</protein>
<sequence>MKRVLTTLAALAVMTSPALAQDCAEGQRPHDHAAGNTCVPERPERIVSLHDLTITLPLVELGLTDRIVGSMGRLEDGASGPTLSTVPDLFGVDFDSADIEFLGVWDYDLEAIASLQPDLIIGRPSEEEIYDQLSAIAPTVLLDPAEPQLEFLEGVATLGGAPDRFDQMRRAYDARIARLKGLIADPGNVDIAVLYSEPGWHGIYDTFYALTQVADDLGLGQAEAVSELFDGTEEVIDHATSKEISVEAIQAADADLTFLPYWAEDGARSTPAAVRAGMEAVLPGWCDFFRACAAGQVVIFEATPVYAVSFTSFDAAMALLEAELVGRDLTEITN</sequence>
<feature type="signal peptide" evidence="6">
    <location>
        <begin position="1"/>
        <end position="20"/>
    </location>
</feature>
<dbReference type="Gene3D" id="3.40.50.1980">
    <property type="entry name" value="Nitrogenase molybdenum iron protein domain"/>
    <property type="match status" value="2"/>
</dbReference>
<keyword evidence="5 6" id="KW-0732">Signal</keyword>
<evidence type="ECO:0000259" key="7">
    <source>
        <dbReference type="PROSITE" id="PS50983"/>
    </source>
</evidence>
<evidence type="ECO:0000313" key="9">
    <source>
        <dbReference type="Proteomes" id="UP000243106"/>
    </source>
</evidence>
<dbReference type="SUPFAM" id="SSF53807">
    <property type="entry name" value="Helical backbone' metal receptor"/>
    <property type="match status" value="1"/>
</dbReference>
<keyword evidence="4" id="KW-0408">Iron</keyword>
<proteinExistence type="inferred from homology"/>
<dbReference type="AlphaFoldDB" id="A0A1I6A615"/>